<dbReference type="OrthoDB" id="1323at2759"/>
<name>A0A0L6ULQ7_9BASI</name>
<protein>
    <submittedName>
        <fullName evidence="1">Ferrochelatase</fullName>
    </submittedName>
</protein>
<keyword evidence="2" id="KW-1185">Reference proteome</keyword>
<dbReference type="STRING" id="27349.A0A0L6ULQ7"/>
<evidence type="ECO:0000313" key="1">
    <source>
        <dbReference type="EMBL" id="KNZ49463.1"/>
    </source>
</evidence>
<dbReference type="VEuPathDB" id="FungiDB:VP01_49g8"/>
<sequence length="118" mass="13483">MKARNGEIHNEMKRDGVTHVTAFSQYLQYSCSTAGISINELYRQLIKTSKRSAVPDHVENHSLANTSWADWGMPNNPTHASNLNTINYSFMTIIMQAFAAHVKRALEFSLLTKRNWKK</sequence>
<dbReference type="Proteomes" id="UP000037035">
    <property type="component" value="Unassembled WGS sequence"/>
</dbReference>
<organism evidence="1 2">
    <name type="scientific">Puccinia sorghi</name>
    <dbReference type="NCBI Taxonomy" id="27349"/>
    <lineage>
        <taxon>Eukaryota</taxon>
        <taxon>Fungi</taxon>
        <taxon>Dikarya</taxon>
        <taxon>Basidiomycota</taxon>
        <taxon>Pucciniomycotina</taxon>
        <taxon>Pucciniomycetes</taxon>
        <taxon>Pucciniales</taxon>
        <taxon>Pucciniaceae</taxon>
        <taxon>Puccinia</taxon>
    </lineage>
</organism>
<gene>
    <name evidence="1" type="ORF">VP01_49g8</name>
</gene>
<comment type="caution">
    <text evidence="1">The sequence shown here is derived from an EMBL/GenBank/DDBJ whole genome shotgun (WGS) entry which is preliminary data.</text>
</comment>
<accession>A0A0L6ULQ7</accession>
<evidence type="ECO:0000313" key="2">
    <source>
        <dbReference type="Proteomes" id="UP000037035"/>
    </source>
</evidence>
<reference evidence="1 2" key="1">
    <citation type="submission" date="2015-08" db="EMBL/GenBank/DDBJ databases">
        <title>Next Generation Sequencing and Analysis of the Genome of Puccinia sorghi L Schw, the Causal Agent of Maize Common Rust.</title>
        <authorList>
            <person name="Rochi L."/>
            <person name="Burguener G."/>
            <person name="Darino M."/>
            <person name="Turjanski A."/>
            <person name="Kreff E."/>
            <person name="Dieguez M.J."/>
            <person name="Sacco F."/>
        </authorList>
    </citation>
    <scope>NUCLEOTIDE SEQUENCE [LARGE SCALE GENOMIC DNA]</scope>
    <source>
        <strain evidence="1 2">RO10H11247</strain>
    </source>
</reference>
<dbReference type="EMBL" id="LAVV01010165">
    <property type="protein sequence ID" value="KNZ49463.1"/>
    <property type="molecule type" value="Genomic_DNA"/>
</dbReference>
<dbReference type="SUPFAM" id="SSF53800">
    <property type="entry name" value="Chelatase"/>
    <property type="match status" value="1"/>
</dbReference>
<proteinExistence type="predicted"/>
<dbReference type="AlphaFoldDB" id="A0A0L6ULQ7"/>
<dbReference type="Gene3D" id="3.40.50.1400">
    <property type="match status" value="1"/>
</dbReference>